<sequence>MSQVHLLKTLQCFTAIGGLALMGNAYAAPLSCPDVSSIKAVSIHFSGGVQEWSGEQLVEDSSMVEGFSFSGAAIKQGTDSETKLPYNYVTCDYVGKGKSDYLRLSKRFTLPPVAKGSAWNEHKECKNNTVTDCTFELMNSKGPAKLTLPPQ</sequence>
<dbReference type="Proteomes" id="UP000324029">
    <property type="component" value="Unassembled WGS sequence"/>
</dbReference>
<evidence type="ECO:0000313" key="2">
    <source>
        <dbReference type="EMBL" id="TYK54241.1"/>
    </source>
</evidence>
<evidence type="ECO:0000256" key="1">
    <source>
        <dbReference type="SAM" id="SignalP"/>
    </source>
</evidence>
<dbReference type="EMBL" id="VSRO01000012">
    <property type="protein sequence ID" value="TYK55630.1"/>
    <property type="molecule type" value="Genomic_DNA"/>
</dbReference>
<evidence type="ECO:0000313" key="3">
    <source>
        <dbReference type="EMBL" id="TYK55630.1"/>
    </source>
</evidence>
<gene>
    <name evidence="3" type="ORF">FXO26_23005</name>
    <name evidence="2" type="ORF">FXO26_28820</name>
</gene>
<proteinExistence type="predicted"/>
<evidence type="ECO:0000313" key="4">
    <source>
        <dbReference type="Proteomes" id="UP000324029"/>
    </source>
</evidence>
<reference evidence="3 4" key="2">
    <citation type="submission" date="2019-08" db="EMBL/GenBank/DDBJ databases">
        <authorList>
            <person name="Brilhante M."/>
            <person name="Perreten V."/>
        </authorList>
    </citation>
    <scope>NUCLEOTIDE SEQUENCE [LARGE SCALE GENOMIC DNA]</scope>
    <source>
        <strain evidence="3 4">MCP106</strain>
    </source>
</reference>
<organism evidence="3 4">
    <name type="scientific">Pseudomonas synxantha</name>
    <dbReference type="NCBI Taxonomy" id="47883"/>
    <lineage>
        <taxon>Bacteria</taxon>
        <taxon>Pseudomonadati</taxon>
        <taxon>Pseudomonadota</taxon>
        <taxon>Gammaproteobacteria</taxon>
        <taxon>Pseudomonadales</taxon>
        <taxon>Pseudomonadaceae</taxon>
        <taxon>Pseudomonas</taxon>
    </lineage>
</organism>
<dbReference type="AlphaFoldDB" id="A0A5D3G693"/>
<accession>A0A5D3G693</accession>
<dbReference type="EMBL" id="VSRO01000023">
    <property type="protein sequence ID" value="TYK54241.1"/>
    <property type="molecule type" value="Genomic_DNA"/>
</dbReference>
<reference evidence="3 4" key="1">
    <citation type="submission" date="2019-08" db="EMBL/GenBank/DDBJ databases">
        <title>Subclass B2 metallo-beta lactamase from Pseudomonas synxantha.</title>
        <authorList>
            <person name="Poirel L."/>
            <person name="Palmieri M."/>
            <person name="Masseron A."/>
            <person name="Perreten V."/>
            <person name="Nordman P."/>
        </authorList>
    </citation>
    <scope>NUCLEOTIDE SEQUENCE [LARGE SCALE GENOMIC DNA]</scope>
    <source>
        <strain evidence="3 4">MCP106</strain>
    </source>
</reference>
<protein>
    <submittedName>
        <fullName evidence="3">DUF3757 domain-containing protein</fullName>
    </submittedName>
</protein>
<comment type="caution">
    <text evidence="3">The sequence shown here is derived from an EMBL/GenBank/DDBJ whole genome shotgun (WGS) entry which is preliminary data.</text>
</comment>
<feature type="signal peptide" evidence="1">
    <location>
        <begin position="1"/>
        <end position="27"/>
    </location>
</feature>
<feature type="chain" id="PRO_5036367576" evidence="1">
    <location>
        <begin position="28"/>
        <end position="151"/>
    </location>
</feature>
<name>A0A5D3G693_9PSED</name>
<keyword evidence="1" id="KW-0732">Signal</keyword>